<feature type="compositionally biased region" description="Low complexity" evidence="5">
    <location>
        <begin position="135"/>
        <end position="144"/>
    </location>
</feature>
<protein>
    <recommendedName>
        <fullName evidence="9">Transcription factor IIA alpha/beta subunit</fullName>
    </recommendedName>
</protein>
<evidence type="ECO:0000256" key="3">
    <source>
        <dbReference type="ARBA" id="ARBA00023163"/>
    </source>
</evidence>
<evidence type="ECO:0000313" key="8">
    <source>
        <dbReference type="Proteomes" id="UP000053257"/>
    </source>
</evidence>
<dbReference type="SUPFAM" id="SSF50784">
    <property type="entry name" value="Transcription factor IIA (TFIIA), beta-barrel domain"/>
    <property type="match status" value="1"/>
</dbReference>
<comment type="similarity">
    <text evidence="2">Belongs to the TFIIA subunit 1 family.</text>
</comment>
<evidence type="ECO:0008006" key="9">
    <source>
        <dbReference type="Google" id="ProtNLM"/>
    </source>
</evidence>
<dbReference type="AlphaFoldDB" id="A0A0C3PJX0"/>
<evidence type="ECO:0000256" key="5">
    <source>
        <dbReference type="SAM" id="MobiDB-lite"/>
    </source>
</evidence>
<dbReference type="Proteomes" id="UP000053257">
    <property type="component" value="Unassembled WGS sequence"/>
</dbReference>
<evidence type="ECO:0000256" key="4">
    <source>
        <dbReference type="ARBA" id="ARBA00023242"/>
    </source>
</evidence>
<dbReference type="STRING" id="745531.A0A0C3PJX0"/>
<dbReference type="EMBL" id="KN840516">
    <property type="protein sequence ID" value="KIP06533.1"/>
    <property type="molecule type" value="Genomic_DNA"/>
</dbReference>
<organism evidence="7 8">
    <name type="scientific">Phlebiopsis gigantea (strain 11061_1 CR5-6)</name>
    <name type="common">White-rot fungus</name>
    <name type="synonym">Peniophora gigantea</name>
    <dbReference type="NCBI Taxonomy" id="745531"/>
    <lineage>
        <taxon>Eukaryota</taxon>
        <taxon>Fungi</taxon>
        <taxon>Dikarya</taxon>
        <taxon>Basidiomycota</taxon>
        <taxon>Agaricomycotina</taxon>
        <taxon>Agaricomycetes</taxon>
        <taxon>Polyporales</taxon>
        <taxon>Phanerochaetaceae</taxon>
        <taxon>Phlebiopsis</taxon>
    </lineage>
</organism>
<keyword evidence="3" id="KW-0804">Transcription</keyword>
<evidence type="ECO:0000256" key="2">
    <source>
        <dbReference type="ARBA" id="ARBA00010059"/>
    </source>
</evidence>
<name>A0A0C3PJX0_PHLG1</name>
<dbReference type="Gene3D" id="2.30.18.10">
    <property type="entry name" value="Transcription factor IIA (TFIIA), beta-barrel domain"/>
    <property type="match status" value="1"/>
</dbReference>
<dbReference type="InterPro" id="IPR004855">
    <property type="entry name" value="TFIIA_asu/bsu"/>
</dbReference>
<dbReference type="HOGENOM" id="CLU_030027_2_0_1"/>
<feature type="region of interest" description="Disordered" evidence="5">
    <location>
        <begin position="121"/>
        <end position="267"/>
    </location>
</feature>
<keyword evidence="8" id="KW-1185">Reference proteome</keyword>
<feature type="chain" id="PRO_5002168173" description="Transcription factor IIA alpha/beta subunit" evidence="6">
    <location>
        <begin position="19"/>
        <end position="312"/>
    </location>
</feature>
<evidence type="ECO:0000313" key="7">
    <source>
        <dbReference type="EMBL" id="KIP06533.1"/>
    </source>
</evidence>
<dbReference type="PANTHER" id="PTHR12694:SF8">
    <property type="entry name" value="TRANSCRIPTION INITIATION FACTOR IIA SUBUNIT 1"/>
    <property type="match status" value="1"/>
</dbReference>
<feature type="compositionally biased region" description="Acidic residues" evidence="5">
    <location>
        <begin position="239"/>
        <end position="258"/>
    </location>
</feature>
<comment type="subcellular location">
    <subcellularLocation>
        <location evidence="1">Nucleus</location>
    </subcellularLocation>
</comment>
<evidence type="ECO:0000256" key="1">
    <source>
        <dbReference type="ARBA" id="ARBA00004123"/>
    </source>
</evidence>
<evidence type="ECO:0000256" key="6">
    <source>
        <dbReference type="SAM" id="SignalP"/>
    </source>
</evidence>
<keyword evidence="6" id="KW-0732">Signal</keyword>
<dbReference type="SMART" id="SM01371">
    <property type="entry name" value="TFIIA"/>
    <property type="match status" value="1"/>
</dbReference>
<dbReference type="OrthoDB" id="6275927at2759"/>
<gene>
    <name evidence="7" type="ORF">PHLGIDRAFT_35916</name>
</gene>
<feature type="region of interest" description="Disordered" evidence="5">
    <location>
        <begin position="58"/>
        <end position="91"/>
    </location>
</feature>
<dbReference type="InterPro" id="IPR009088">
    <property type="entry name" value="TFIIA_b-brl"/>
</dbReference>
<dbReference type="CDD" id="cd07976">
    <property type="entry name" value="TFIIA_alpha_beta_like"/>
    <property type="match status" value="1"/>
</dbReference>
<dbReference type="PANTHER" id="PTHR12694">
    <property type="entry name" value="TRANSCRIPTION INITIATION FACTOR IIA SUBUNIT 1"/>
    <property type="match status" value="1"/>
</dbReference>
<dbReference type="Pfam" id="PF03153">
    <property type="entry name" value="TFIIA"/>
    <property type="match status" value="2"/>
</dbReference>
<feature type="compositionally biased region" description="Polar residues" evidence="5">
    <location>
        <begin position="155"/>
        <end position="170"/>
    </location>
</feature>
<reference evidence="7 8" key="1">
    <citation type="journal article" date="2014" name="PLoS Genet.">
        <title>Analysis of the Phlebiopsis gigantea genome, transcriptome and secretome provides insight into its pioneer colonization strategies of wood.</title>
        <authorList>
            <person name="Hori C."/>
            <person name="Ishida T."/>
            <person name="Igarashi K."/>
            <person name="Samejima M."/>
            <person name="Suzuki H."/>
            <person name="Master E."/>
            <person name="Ferreira P."/>
            <person name="Ruiz-Duenas F.J."/>
            <person name="Held B."/>
            <person name="Canessa P."/>
            <person name="Larrondo L.F."/>
            <person name="Schmoll M."/>
            <person name="Druzhinina I.S."/>
            <person name="Kubicek C.P."/>
            <person name="Gaskell J.A."/>
            <person name="Kersten P."/>
            <person name="St John F."/>
            <person name="Glasner J."/>
            <person name="Sabat G."/>
            <person name="Splinter BonDurant S."/>
            <person name="Syed K."/>
            <person name="Yadav J."/>
            <person name="Mgbeahuruike A.C."/>
            <person name="Kovalchuk A."/>
            <person name="Asiegbu F.O."/>
            <person name="Lackner G."/>
            <person name="Hoffmeister D."/>
            <person name="Rencoret J."/>
            <person name="Gutierrez A."/>
            <person name="Sun H."/>
            <person name="Lindquist E."/>
            <person name="Barry K."/>
            <person name="Riley R."/>
            <person name="Grigoriev I.V."/>
            <person name="Henrissat B."/>
            <person name="Kues U."/>
            <person name="Berka R.M."/>
            <person name="Martinez A.T."/>
            <person name="Covert S.F."/>
            <person name="Blanchette R.A."/>
            <person name="Cullen D."/>
        </authorList>
    </citation>
    <scope>NUCLEOTIDE SEQUENCE [LARGE SCALE GENOMIC DNA]</scope>
    <source>
        <strain evidence="7 8">11061_1 CR5-6</strain>
    </source>
</reference>
<dbReference type="GO" id="GO:0006367">
    <property type="term" value="P:transcription initiation at RNA polymerase II promoter"/>
    <property type="evidence" value="ECO:0007669"/>
    <property type="project" value="InterPro"/>
</dbReference>
<feature type="compositionally biased region" description="Low complexity" evidence="5">
    <location>
        <begin position="202"/>
        <end position="211"/>
    </location>
</feature>
<dbReference type="GO" id="GO:0005672">
    <property type="term" value="C:transcription factor TFIIA complex"/>
    <property type="evidence" value="ECO:0007669"/>
    <property type="project" value="InterPro"/>
</dbReference>
<dbReference type="Gene3D" id="1.10.287.100">
    <property type="match status" value="1"/>
</dbReference>
<feature type="signal peptide" evidence="6">
    <location>
        <begin position="1"/>
        <end position="18"/>
    </location>
</feature>
<sequence>MSLSTVCVLLVVVVPLHGEFEEYGVSEDVLADLQHKWEAKVMASHVAEFETPAQVPQAVPPHNPTHPSVQPHASHHPHHPPPHSYPPHMHPQYFSYPNAQAPLPGPQIKTEPVDPRFVLHGPSIQQQGPPAYNVQPLAGPQIPQQQPPRPGGQVISFQPQAPTARYQQPQAPVARVTNGRIPQTDGPAAAAAVPSRIPQVDGPSSSSSSGSPSPPPPAYAPRGAAHPSLPQPISRADQDEGDEAINSDLDDSDSEGEREDGVGGGGETDIVFCTYDKVARVKNKWKCILKDGMIHVNGKDYLFAKCTGEFEW</sequence>
<proteinExistence type="inferred from homology"/>
<accession>A0A0C3PJX0</accession>
<keyword evidence="4" id="KW-0539">Nucleus</keyword>